<evidence type="ECO:0000259" key="7">
    <source>
        <dbReference type="Pfam" id="PF00135"/>
    </source>
</evidence>
<evidence type="ECO:0000256" key="6">
    <source>
        <dbReference type="RuleBase" id="RU361235"/>
    </source>
</evidence>
<keyword evidence="4 6" id="KW-0378">Hydrolase</keyword>
<evidence type="ECO:0000256" key="5">
    <source>
        <dbReference type="ARBA" id="ARBA00023157"/>
    </source>
</evidence>
<evidence type="ECO:0000256" key="3">
    <source>
        <dbReference type="ARBA" id="ARBA00022487"/>
    </source>
</evidence>
<dbReference type="InterPro" id="IPR019819">
    <property type="entry name" value="Carboxylesterase_B_CS"/>
</dbReference>
<dbReference type="InterPro" id="IPR019826">
    <property type="entry name" value="Carboxylesterase_B_AS"/>
</dbReference>
<dbReference type="GO" id="GO:0005615">
    <property type="term" value="C:extracellular space"/>
    <property type="evidence" value="ECO:0007669"/>
    <property type="project" value="TreeGrafter"/>
</dbReference>
<dbReference type="GO" id="GO:0006581">
    <property type="term" value="P:acetylcholine catabolic process"/>
    <property type="evidence" value="ECO:0007669"/>
    <property type="project" value="TreeGrafter"/>
</dbReference>
<keyword evidence="3" id="KW-0719">Serine esterase</keyword>
<dbReference type="GO" id="GO:0005886">
    <property type="term" value="C:plasma membrane"/>
    <property type="evidence" value="ECO:0007669"/>
    <property type="project" value="TreeGrafter"/>
</dbReference>
<dbReference type="Pfam" id="PF00135">
    <property type="entry name" value="COesterase"/>
    <property type="match status" value="1"/>
</dbReference>
<dbReference type="AlphaFoldDB" id="A0A9Q1H8M4"/>
<dbReference type="InterPro" id="IPR002018">
    <property type="entry name" value="CarbesteraseB"/>
</dbReference>
<feature type="domain" description="Carboxylesterase type B" evidence="7">
    <location>
        <begin position="33"/>
        <end position="561"/>
    </location>
</feature>
<dbReference type="InterPro" id="IPR029058">
    <property type="entry name" value="AB_hydrolase_fold"/>
</dbReference>
<gene>
    <name evidence="8" type="ORF">HOLleu_20312</name>
</gene>
<keyword evidence="6" id="KW-0732">Signal</keyword>
<comment type="similarity">
    <text evidence="1 6">Belongs to the type-B carboxylesterase/lipase family.</text>
</comment>
<dbReference type="InterPro" id="IPR050654">
    <property type="entry name" value="AChE-related_enzymes"/>
</dbReference>
<dbReference type="InterPro" id="IPR002168">
    <property type="entry name" value="Lipase_GDXG_HIS_AS"/>
</dbReference>
<evidence type="ECO:0000256" key="1">
    <source>
        <dbReference type="ARBA" id="ARBA00005964"/>
    </source>
</evidence>
<evidence type="ECO:0000256" key="4">
    <source>
        <dbReference type="ARBA" id="ARBA00022801"/>
    </source>
</evidence>
<evidence type="ECO:0000256" key="2">
    <source>
        <dbReference type="ARBA" id="ARBA00010515"/>
    </source>
</evidence>
<reference evidence="8" key="1">
    <citation type="submission" date="2021-10" db="EMBL/GenBank/DDBJ databases">
        <title>Tropical sea cucumber genome reveals ecological adaptation and Cuvierian tubules defense mechanism.</title>
        <authorList>
            <person name="Chen T."/>
        </authorList>
    </citation>
    <scope>NUCLEOTIDE SEQUENCE</scope>
    <source>
        <strain evidence="8">Nanhai2018</strain>
        <tissue evidence="8">Muscle</tissue>
    </source>
</reference>
<comment type="similarity">
    <text evidence="2">Belongs to the 'GDXG' lipolytic enzyme family.</text>
</comment>
<accession>A0A9Q1H8M4</accession>
<dbReference type="PROSITE" id="PS00941">
    <property type="entry name" value="CARBOXYLESTERASE_B_2"/>
    <property type="match status" value="1"/>
</dbReference>
<evidence type="ECO:0000313" key="9">
    <source>
        <dbReference type="Proteomes" id="UP001152320"/>
    </source>
</evidence>
<dbReference type="GO" id="GO:0003990">
    <property type="term" value="F:acetylcholinesterase activity"/>
    <property type="evidence" value="ECO:0007669"/>
    <property type="project" value="TreeGrafter"/>
</dbReference>
<dbReference type="EMBL" id="JAIZAY010000009">
    <property type="protein sequence ID" value="KAJ8036361.1"/>
    <property type="molecule type" value="Genomic_DNA"/>
</dbReference>
<dbReference type="OrthoDB" id="408631at2759"/>
<dbReference type="EC" id="3.1.1.-" evidence="6"/>
<proteinExistence type="inferred from homology"/>
<keyword evidence="9" id="KW-1185">Reference proteome</keyword>
<comment type="caution">
    <text evidence="8">The sequence shown here is derived from an EMBL/GenBank/DDBJ whole genome shotgun (WGS) entry which is preliminary data.</text>
</comment>
<dbReference type="GO" id="GO:0019695">
    <property type="term" value="P:choline metabolic process"/>
    <property type="evidence" value="ECO:0007669"/>
    <property type="project" value="TreeGrafter"/>
</dbReference>
<dbReference type="PRINTS" id="PR00878">
    <property type="entry name" value="CHOLNESTRASE"/>
</dbReference>
<feature type="signal peptide" evidence="6">
    <location>
        <begin position="1"/>
        <end position="20"/>
    </location>
</feature>
<dbReference type="SUPFAM" id="SSF53474">
    <property type="entry name" value="alpha/beta-Hydrolases"/>
    <property type="match status" value="1"/>
</dbReference>
<feature type="chain" id="PRO_5040538709" description="Carboxylic ester hydrolase" evidence="6">
    <location>
        <begin position="21"/>
        <end position="615"/>
    </location>
</feature>
<dbReference type="Proteomes" id="UP001152320">
    <property type="component" value="Chromosome 9"/>
</dbReference>
<organism evidence="8 9">
    <name type="scientific">Holothuria leucospilota</name>
    <name type="common">Black long sea cucumber</name>
    <name type="synonym">Mertensiothuria leucospilota</name>
    <dbReference type="NCBI Taxonomy" id="206669"/>
    <lineage>
        <taxon>Eukaryota</taxon>
        <taxon>Metazoa</taxon>
        <taxon>Echinodermata</taxon>
        <taxon>Eleutherozoa</taxon>
        <taxon>Echinozoa</taxon>
        <taxon>Holothuroidea</taxon>
        <taxon>Aspidochirotacea</taxon>
        <taxon>Aspidochirotida</taxon>
        <taxon>Holothuriidae</taxon>
        <taxon>Holothuria</taxon>
    </lineage>
</organism>
<name>A0A9Q1H8M4_HOLLE</name>
<dbReference type="PROSITE" id="PS01173">
    <property type="entry name" value="LIPASE_GDXG_HIS"/>
    <property type="match status" value="1"/>
</dbReference>
<dbReference type="PROSITE" id="PS00122">
    <property type="entry name" value="CARBOXYLESTERASE_B_1"/>
    <property type="match status" value="1"/>
</dbReference>
<dbReference type="FunFam" id="3.40.50.1820:FF:000029">
    <property type="entry name" value="Acetylcholinesterase"/>
    <property type="match status" value="1"/>
</dbReference>
<dbReference type="PANTHER" id="PTHR43918:SF4">
    <property type="entry name" value="CARBOXYLIC ESTER HYDROLASE"/>
    <property type="match status" value="1"/>
</dbReference>
<dbReference type="PANTHER" id="PTHR43918">
    <property type="entry name" value="ACETYLCHOLINESTERASE"/>
    <property type="match status" value="1"/>
</dbReference>
<dbReference type="Gene3D" id="3.40.50.1820">
    <property type="entry name" value="alpha/beta hydrolase"/>
    <property type="match status" value="1"/>
</dbReference>
<sequence length="615" mass="69773">MAWRNLFCLISIVLIEFSIAQDLDLVEVYPDVGPIVGFRYQYRVDDGDVQLSKTIDTFLGIPYGEPPIDEGRFRKPQAKKEWTEPWNATFDRPMCWQVPVDVPGLPYQDEDCLYLNVWSPNVTQRTNMSVMVWIHGGAFVFGSGSGPYYEGLPLAAFNDVVVVTLNYRLSVFGFLYAGTASPGNYGIWDQNLALAWVKNNIIAFGGNPNAITIFGQSAGGASVGLHLLAEQSRDLYNQAILMSGSMVHPWGVELDKEKALNDSYQVGRNALCRNVKSDQELVDCLRSRSAGSLISAAILALGQVLSINIPFVPIVDGELLTNNPQILLDQGKFKQCDIMTGATKDDGTLVALLPFIQQVGNSDPYANYTEFKSFLSEFTFVYDTPQVSRAIEQEYVDWSQVDNKSANYFDTYVKLATDEAFYCPCDEVARTFRQRGNTVYKYLFNHIPSRSIYTVVPSNLPVWEWRGVGHAEDIPFLFGCPFRPNWPHNYTEEEKVLSLDMMRYFSNFAKEGNPNLGGDNDGIPDKEVNWDEFDFPDLKLMELKPSPEVIEGYHADECHFWNEYVLELVTFTAGVEKVQEEWQEEFDSWRTGDVIDWKRSYDQHVTESQEYCNTV</sequence>
<keyword evidence="5" id="KW-1015">Disulfide bond</keyword>
<protein>
    <recommendedName>
        <fullName evidence="6">Carboxylic ester hydrolase</fullName>
        <ecNumber evidence="6">3.1.1.-</ecNumber>
    </recommendedName>
</protein>
<dbReference type="InterPro" id="IPR000997">
    <property type="entry name" value="Cholinesterase"/>
</dbReference>
<evidence type="ECO:0000313" key="8">
    <source>
        <dbReference type="EMBL" id="KAJ8036361.1"/>
    </source>
</evidence>